<reference evidence="1 2" key="1">
    <citation type="submission" date="2015-06" db="EMBL/GenBank/DDBJ databases">
        <title>Cloning and characterization of the uncialamcin biosynthetic gene cluster.</title>
        <authorList>
            <person name="Yan X."/>
            <person name="Huang T."/>
            <person name="Ge H."/>
            <person name="Shen B."/>
        </authorList>
    </citation>
    <scope>NUCLEOTIDE SEQUENCE [LARGE SCALE GENOMIC DNA]</scope>
    <source>
        <strain evidence="1 2">DCA2648</strain>
    </source>
</reference>
<proteinExistence type="predicted"/>
<dbReference type="STRING" id="1048205.AB852_24715"/>
<evidence type="ECO:0000313" key="2">
    <source>
        <dbReference type="Proteomes" id="UP000186455"/>
    </source>
</evidence>
<protein>
    <submittedName>
        <fullName evidence="1">Uncharacterized protein</fullName>
    </submittedName>
</protein>
<name>A0A1Q4V2U9_9ACTN</name>
<keyword evidence="2" id="KW-1185">Reference proteome</keyword>
<accession>A0A1Q4V2U9</accession>
<dbReference type="Proteomes" id="UP000186455">
    <property type="component" value="Unassembled WGS sequence"/>
</dbReference>
<dbReference type="EMBL" id="LFBV01000007">
    <property type="protein sequence ID" value="OKH92157.1"/>
    <property type="molecule type" value="Genomic_DNA"/>
</dbReference>
<dbReference type="AlphaFoldDB" id="A0A1Q4V2U9"/>
<evidence type="ECO:0000313" key="1">
    <source>
        <dbReference type="EMBL" id="OKH92157.1"/>
    </source>
</evidence>
<organism evidence="1 2">
    <name type="scientific">Streptomyces uncialis</name>
    <dbReference type="NCBI Taxonomy" id="1048205"/>
    <lineage>
        <taxon>Bacteria</taxon>
        <taxon>Bacillati</taxon>
        <taxon>Actinomycetota</taxon>
        <taxon>Actinomycetes</taxon>
        <taxon>Kitasatosporales</taxon>
        <taxon>Streptomycetaceae</taxon>
        <taxon>Streptomyces</taxon>
    </lineage>
</organism>
<gene>
    <name evidence="1" type="ORF">AB852_24715</name>
</gene>
<comment type="caution">
    <text evidence="1">The sequence shown here is derived from an EMBL/GenBank/DDBJ whole genome shotgun (WGS) entry which is preliminary data.</text>
</comment>
<sequence length="71" mass="8254">MPRLCVAMRPLPTAADWGVASYTDEDYRFLALAVRRRWVSGGGPLDALFCVRRFNPMLTFRTDDDRLRPHR</sequence>